<feature type="transmembrane region" description="Helical" evidence="9">
    <location>
        <begin position="114"/>
        <end position="136"/>
    </location>
</feature>
<evidence type="ECO:0000256" key="9">
    <source>
        <dbReference type="SAM" id="Phobius"/>
    </source>
</evidence>
<comment type="subcellular location">
    <subcellularLocation>
        <location evidence="1">Cell membrane</location>
        <topology evidence="1">Multi-pass membrane protein</topology>
    </subcellularLocation>
</comment>
<evidence type="ECO:0000256" key="4">
    <source>
        <dbReference type="ARBA" id="ARBA00022475"/>
    </source>
</evidence>
<evidence type="ECO:0000256" key="3">
    <source>
        <dbReference type="ARBA" id="ARBA00022449"/>
    </source>
</evidence>
<accession>A0ABS4KA91</accession>
<keyword evidence="2" id="KW-0813">Transport</keyword>
<evidence type="ECO:0000256" key="8">
    <source>
        <dbReference type="ARBA" id="ARBA00023136"/>
    </source>
</evidence>
<protein>
    <submittedName>
        <fullName evidence="11">Cell volume regulation protein A</fullName>
    </submittedName>
</protein>
<organism evidence="11 12">
    <name type="scientific">Peptoniphilus stercorisuis</name>
    <dbReference type="NCBI Taxonomy" id="1436965"/>
    <lineage>
        <taxon>Bacteria</taxon>
        <taxon>Bacillati</taxon>
        <taxon>Bacillota</taxon>
        <taxon>Tissierellia</taxon>
        <taxon>Tissierellales</taxon>
        <taxon>Peptoniphilaceae</taxon>
        <taxon>Peptoniphilus</taxon>
    </lineage>
</organism>
<feature type="transmembrane region" description="Helical" evidence="9">
    <location>
        <begin position="220"/>
        <end position="243"/>
    </location>
</feature>
<keyword evidence="3" id="KW-0050">Antiport</keyword>
<keyword evidence="5 9" id="KW-0812">Transmembrane</keyword>
<feature type="domain" description="RCK C-terminal" evidence="10">
    <location>
        <begin position="396"/>
        <end position="478"/>
    </location>
</feature>
<dbReference type="InterPro" id="IPR038770">
    <property type="entry name" value="Na+/solute_symporter_sf"/>
</dbReference>
<dbReference type="PANTHER" id="PTHR32507">
    <property type="entry name" value="NA(+)/H(+) ANTIPORTER 1"/>
    <property type="match status" value="1"/>
</dbReference>
<dbReference type="RefSeq" id="WP_210060002.1">
    <property type="nucleotide sequence ID" value="NZ_JAGGLJ010000002.1"/>
</dbReference>
<dbReference type="Pfam" id="PF00999">
    <property type="entry name" value="Na_H_Exchanger"/>
    <property type="match status" value="1"/>
</dbReference>
<name>A0ABS4KA91_9FIRM</name>
<keyword evidence="12" id="KW-1185">Reference proteome</keyword>
<keyword evidence="8 9" id="KW-0472">Membrane</keyword>
<reference evidence="11 12" key="1">
    <citation type="submission" date="2021-03" db="EMBL/GenBank/DDBJ databases">
        <title>Genomic Encyclopedia of Type Strains, Phase IV (KMG-IV): sequencing the most valuable type-strain genomes for metagenomic binning, comparative biology and taxonomic classification.</title>
        <authorList>
            <person name="Goeker M."/>
        </authorList>
    </citation>
    <scope>NUCLEOTIDE SEQUENCE [LARGE SCALE GENOMIC DNA]</scope>
    <source>
        <strain evidence="11 12">DSM 27563</strain>
    </source>
</reference>
<dbReference type="PROSITE" id="PS51202">
    <property type="entry name" value="RCK_C"/>
    <property type="match status" value="2"/>
</dbReference>
<dbReference type="Gene3D" id="3.30.70.1450">
    <property type="entry name" value="Regulator of K+ conductance, C-terminal domain"/>
    <property type="match status" value="2"/>
</dbReference>
<dbReference type="Pfam" id="PF02080">
    <property type="entry name" value="TrkA_C"/>
    <property type="match status" value="2"/>
</dbReference>
<feature type="domain" description="RCK C-terminal" evidence="10">
    <location>
        <begin position="480"/>
        <end position="535"/>
    </location>
</feature>
<dbReference type="InterPro" id="IPR006153">
    <property type="entry name" value="Cation/H_exchanger_TM"/>
</dbReference>
<keyword evidence="7" id="KW-0406">Ion transport</keyword>
<gene>
    <name evidence="11" type="ORF">J2Z71_000209</name>
</gene>
<evidence type="ECO:0000259" key="10">
    <source>
        <dbReference type="PROSITE" id="PS51202"/>
    </source>
</evidence>
<evidence type="ECO:0000313" key="12">
    <source>
        <dbReference type="Proteomes" id="UP001519306"/>
    </source>
</evidence>
<feature type="transmembrane region" description="Helical" evidence="9">
    <location>
        <begin position="330"/>
        <end position="350"/>
    </location>
</feature>
<keyword evidence="6 9" id="KW-1133">Transmembrane helix</keyword>
<evidence type="ECO:0000313" key="11">
    <source>
        <dbReference type="EMBL" id="MBP2024693.1"/>
    </source>
</evidence>
<dbReference type="InterPro" id="IPR036721">
    <property type="entry name" value="RCK_C_sf"/>
</dbReference>
<feature type="transmembrane region" description="Helical" evidence="9">
    <location>
        <begin position="55"/>
        <end position="75"/>
    </location>
</feature>
<dbReference type="SUPFAM" id="SSF116726">
    <property type="entry name" value="TrkA C-terminal domain-like"/>
    <property type="match status" value="2"/>
</dbReference>
<feature type="transmembrane region" description="Helical" evidence="9">
    <location>
        <begin position="263"/>
        <end position="288"/>
    </location>
</feature>
<evidence type="ECO:0000256" key="5">
    <source>
        <dbReference type="ARBA" id="ARBA00022692"/>
    </source>
</evidence>
<feature type="transmembrane region" description="Helical" evidence="9">
    <location>
        <begin position="87"/>
        <end position="108"/>
    </location>
</feature>
<dbReference type="PANTHER" id="PTHR32507:SF7">
    <property type="entry name" value="K(+)_H(+) ANTIPORTER NHAP2"/>
    <property type="match status" value="1"/>
</dbReference>
<feature type="transmembrane region" description="Helical" evidence="9">
    <location>
        <begin position="362"/>
        <end position="381"/>
    </location>
</feature>
<dbReference type="Proteomes" id="UP001519306">
    <property type="component" value="Unassembled WGS sequence"/>
</dbReference>
<dbReference type="InterPro" id="IPR006037">
    <property type="entry name" value="RCK_C"/>
</dbReference>
<feature type="transmembrane region" description="Helical" evidence="9">
    <location>
        <begin position="6"/>
        <end position="22"/>
    </location>
</feature>
<evidence type="ECO:0000256" key="6">
    <source>
        <dbReference type="ARBA" id="ARBA00022989"/>
    </source>
</evidence>
<keyword evidence="4" id="KW-1003">Cell membrane</keyword>
<comment type="caution">
    <text evidence="11">The sequence shown here is derived from an EMBL/GenBank/DDBJ whole genome shotgun (WGS) entry which is preliminary data.</text>
</comment>
<dbReference type="NCBIfam" id="NF003715">
    <property type="entry name" value="PRK05326.1-2"/>
    <property type="match status" value="1"/>
</dbReference>
<feature type="transmembrane region" description="Helical" evidence="9">
    <location>
        <begin position="29"/>
        <end position="49"/>
    </location>
</feature>
<dbReference type="Gene3D" id="1.20.1530.20">
    <property type="match status" value="1"/>
</dbReference>
<sequence>MTLNILTIGIIILISVFLNKASSKIGIPTLLAFIILGLLFGSEGIVKIPFDNYEFASRICTVALIFIMFYGGFGTNWMEAKKIAPQAILLASLGVAMTAVLTGLFTYYVLKFDFWESMLMGSVISSTDAASVFTILRSKKLNLKDNTASMLELESGSNDPSSYMLTAITLSIMNGNANGTKIIYMVFAQVVYALLIGFIIAKLSIYLLKHFDFEINGFDAVFVLSVAILSYAIPEAIGGNGYLSAYIVGIMLGNQNFKNKVDLVHFFNGVTGFMQVIIFFLLGLLAWPSRLPSIALPALAIALFLTFIARPITVFAILSPFKASMGQKLIVSWSGLRGAASIVFAILATVDPAYMKNDIYHVVFFLVLLSISVQGSLIPILSRKLNMIDHTENVMKTFTDYQDEEPVGFIQLSIDKYHPWLNQSIKEVRLPPGILIVSIVRDDIPIAPNGDTIMKEEDILILSARAVSNEITTELTELKADKNLIGKKISEIKLDRGRLIIVVKREDEIIIPDGNTIIEEDDFIVINNTVLKEIK</sequence>
<dbReference type="NCBIfam" id="NF003716">
    <property type="entry name" value="PRK05326.1-3"/>
    <property type="match status" value="1"/>
</dbReference>
<evidence type="ECO:0000256" key="2">
    <source>
        <dbReference type="ARBA" id="ARBA00022448"/>
    </source>
</evidence>
<proteinExistence type="predicted"/>
<evidence type="ECO:0000256" key="7">
    <source>
        <dbReference type="ARBA" id="ARBA00023065"/>
    </source>
</evidence>
<evidence type="ECO:0000256" key="1">
    <source>
        <dbReference type="ARBA" id="ARBA00004651"/>
    </source>
</evidence>
<feature type="transmembrane region" description="Helical" evidence="9">
    <location>
        <begin position="294"/>
        <end position="318"/>
    </location>
</feature>
<dbReference type="EMBL" id="JAGGLJ010000002">
    <property type="protein sequence ID" value="MBP2024693.1"/>
    <property type="molecule type" value="Genomic_DNA"/>
</dbReference>
<feature type="transmembrane region" description="Helical" evidence="9">
    <location>
        <begin position="182"/>
        <end position="208"/>
    </location>
</feature>